<accession>A0A5E4LVF4</accession>
<comment type="caution">
    <text evidence="1">The sequence shown here is derived from an EMBL/GenBank/DDBJ whole genome shotgun (WGS) entry which is preliminary data.</text>
</comment>
<sequence length="109" mass="13092">MRIWDLPPTKLCRPHLLAEHRELHAIWTILTKNKKGYSHHPETLRWKDKLKALYLRHELLVEEFGRRNYSHKSPLDKKLATGRSSQLVYVDRPTEQKKILKRKKCNCKV</sequence>
<reference evidence="1 2" key="1">
    <citation type="submission" date="2019-08" db="EMBL/GenBank/DDBJ databases">
        <authorList>
            <person name="Vazquez-Campos X."/>
        </authorList>
    </citation>
    <scope>NUCLEOTIDE SEQUENCE [LARGE SCALE GENOMIC DNA]</scope>
    <source>
        <strain evidence="1">LFW-283_2</strain>
    </source>
</reference>
<dbReference type="SUPFAM" id="SSF47077">
    <property type="entry name" value="T4 endonuclease V"/>
    <property type="match status" value="1"/>
</dbReference>
<organism evidence="1 2">
    <name type="scientific">Candidatus Bilamarchaeum dharawalense</name>
    <dbReference type="NCBI Taxonomy" id="2885759"/>
    <lineage>
        <taxon>Archaea</taxon>
        <taxon>Candidatus Micrarchaeota</taxon>
        <taxon>Candidatus Micrarchaeia</taxon>
        <taxon>Candidatus Anstonellales</taxon>
        <taxon>Candidatus Bilamarchaeaceae</taxon>
        <taxon>Candidatus Bilamarchaeum</taxon>
    </lineage>
</organism>
<gene>
    <name evidence="1" type="ORF">LFW2832_00671</name>
</gene>
<dbReference type="Gene3D" id="1.10.440.10">
    <property type="entry name" value="T4 endonuclease V"/>
    <property type="match status" value="1"/>
</dbReference>
<dbReference type="InterPro" id="IPR004260">
    <property type="entry name" value="Pyr-dimer_DNA_glycosylase"/>
</dbReference>
<dbReference type="Pfam" id="PF03013">
    <property type="entry name" value="Pyr_excise"/>
    <property type="match status" value="1"/>
</dbReference>
<evidence type="ECO:0000313" key="1">
    <source>
        <dbReference type="EMBL" id="VVC04002.1"/>
    </source>
</evidence>
<proteinExistence type="predicted"/>
<dbReference type="EMBL" id="CABMJJ010000009">
    <property type="protein sequence ID" value="VVC04002.1"/>
    <property type="molecule type" value="Genomic_DNA"/>
</dbReference>
<evidence type="ECO:0000313" key="2">
    <source>
        <dbReference type="Proteomes" id="UP000789941"/>
    </source>
</evidence>
<dbReference type="Proteomes" id="UP000789941">
    <property type="component" value="Unassembled WGS sequence"/>
</dbReference>
<name>A0A5E4LVF4_9ARCH</name>
<protein>
    <submittedName>
        <fullName evidence="1">Pyrimidine dimer DNA glycosylase</fullName>
    </submittedName>
</protein>
<dbReference type="AlphaFoldDB" id="A0A5E4LVF4"/>
<dbReference type="InterPro" id="IPR024796">
    <property type="entry name" value="T4_endonuc_V"/>
</dbReference>